<reference evidence="2" key="2">
    <citation type="submission" date="2020-09" db="EMBL/GenBank/DDBJ databases">
        <authorList>
            <person name="Sun Q."/>
            <person name="Zhou Y."/>
        </authorList>
    </citation>
    <scope>NUCLEOTIDE SEQUENCE</scope>
    <source>
        <strain evidence="2">CGMCC 1.15794</strain>
    </source>
</reference>
<comment type="caution">
    <text evidence="2">The sequence shown here is derived from an EMBL/GenBank/DDBJ whole genome shotgun (WGS) entry which is preliminary data.</text>
</comment>
<sequence>MANRVVKVTLSAQVAEYQKAMQDAARSTRETGSEAEKLAQKRQAFDLLGRTALGVGTAMTAMTALSVKAAMGWESAWAGVTKTVDGTPEQLAAVEEGLRGLTSVLPASHDEIAAVAEAAGQLGIRTENVVEFTRTMIDLGETTNLSANDAATALARFTNIMGTSQEQVSNLGSALVGLGNNYATTESEILEMSMRLAGAGRQIGLSEGDVLGLATALSSVGIEAEAGGSAMSKVMIDIAASVEEGGDRVAMFAKTAGMSAEEFSKQWRTAPSEALAAFVKGLANAEAQGSSTLGVLAELGITEVRMRDALLRSSSAADMFTEAMATGNREFEANNALTEEAAKRYETVEARVAIAANAIRDAAIDFGEVFLPVVAETSGRVAEFAQALGDLPDPVQGIIGIATGLGGAVALASGAMLMGVPKIVEYRLALETLGPTAQRAARITTVAFKAMAATAVLSAAVAGLEAFGDALKGTEASVTDLSNAISKGSLDEALAKAVQGTAFPWEVERVKETIQDLGGVLDQIQRGRPSSNSSDPIDIWFDQLKASVENAADALAQLSVDDAVATMGALRDEFELTDANILTLIHSSDTLRDNLIRVADEMGLTADDATLLKIALGEVKPPVSDAEAAFMALHGEVEAGEETLDTYRKALADLGRAAMDMGDAQDSAQSAINSMTEAAKASGVTLDGTNDASIRLRDSLRQVEERHRAAAEAMIDNGKSADEVTDAYTRGRDAIIRQLEAMGLSREEAVRWADENLGRAEDVEHGLRDVARAANEIPTHRNIDISLSGSGAAIDHIRELNRQLAATPSTKHISIDASGGVRGLASPPKPNADGNLYDYAKAFRDGGFAGPGIYQGRPEAIHKFAEPETLWEAYISGKPDQKERNVGVWVESGVRLGVLGGAQSAPTMPDTLIVKDVDGAIVARMRVEADQRIHASEARRAQTVTRGRQIR</sequence>
<organism evidence="2 3">
    <name type="scientific">Microbacterium album</name>
    <dbReference type="NCBI Taxonomy" id="2053191"/>
    <lineage>
        <taxon>Bacteria</taxon>
        <taxon>Bacillati</taxon>
        <taxon>Actinomycetota</taxon>
        <taxon>Actinomycetes</taxon>
        <taxon>Micrococcales</taxon>
        <taxon>Microbacteriaceae</taxon>
        <taxon>Microbacterium</taxon>
    </lineage>
</organism>
<proteinExistence type="predicted"/>
<keyword evidence="3" id="KW-1185">Reference proteome</keyword>
<reference evidence="2" key="1">
    <citation type="journal article" date="2014" name="Int. J. Syst. Evol. Microbiol.">
        <title>Complete genome sequence of Corynebacterium casei LMG S-19264T (=DSM 44701T), isolated from a smear-ripened cheese.</title>
        <authorList>
            <consortium name="US DOE Joint Genome Institute (JGI-PGF)"/>
            <person name="Walter F."/>
            <person name="Albersmeier A."/>
            <person name="Kalinowski J."/>
            <person name="Ruckert C."/>
        </authorList>
    </citation>
    <scope>NUCLEOTIDE SEQUENCE</scope>
    <source>
        <strain evidence="2">CGMCC 1.15794</strain>
    </source>
</reference>
<accession>A0A917IFK0</accession>
<dbReference type="Pfam" id="PF10145">
    <property type="entry name" value="PhageMin_Tail"/>
    <property type="match status" value="1"/>
</dbReference>
<dbReference type="EMBL" id="BMJY01000008">
    <property type="protein sequence ID" value="GGH44942.1"/>
    <property type="molecule type" value="Genomic_DNA"/>
</dbReference>
<dbReference type="InterPro" id="IPR010090">
    <property type="entry name" value="Phage_tape_meas"/>
</dbReference>
<gene>
    <name evidence="2" type="ORF">GCM10010921_19990</name>
</gene>
<dbReference type="AlphaFoldDB" id="A0A917IFK0"/>
<evidence type="ECO:0000313" key="3">
    <source>
        <dbReference type="Proteomes" id="UP000657592"/>
    </source>
</evidence>
<name>A0A917IFK0_9MICO</name>
<evidence type="ECO:0000259" key="1">
    <source>
        <dbReference type="Pfam" id="PF10145"/>
    </source>
</evidence>
<dbReference type="NCBIfam" id="TIGR01760">
    <property type="entry name" value="tape_meas_TP901"/>
    <property type="match status" value="1"/>
</dbReference>
<evidence type="ECO:0000313" key="2">
    <source>
        <dbReference type="EMBL" id="GGH44942.1"/>
    </source>
</evidence>
<feature type="domain" description="Phage tail tape measure protein" evidence="1">
    <location>
        <begin position="105"/>
        <end position="285"/>
    </location>
</feature>
<protein>
    <recommendedName>
        <fullName evidence="1">Phage tail tape measure protein domain-containing protein</fullName>
    </recommendedName>
</protein>
<dbReference type="Proteomes" id="UP000657592">
    <property type="component" value="Unassembled WGS sequence"/>
</dbReference>